<reference evidence="3 4" key="2">
    <citation type="submission" date="2024-05" db="EMBL/GenBank/DDBJ databases">
        <authorList>
            <person name="Chen Y."/>
            <person name="Shah S."/>
            <person name="Dougan E. K."/>
            <person name="Thang M."/>
            <person name="Chan C."/>
        </authorList>
    </citation>
    <scope>NUCLEOTIDE SEQUENCE [LARGE SCALE GENOMIC DNA]</scope>
</reference>
<gene>
    <name evidence="2" type="ORF">C1SCF055_LOCUS45064</name>
</gene>
<evidence type="ECO:0000313" key="3">
    <source>
        <dbReference type="EMBL" id="CAL4807980.1"/>
    </source>
</evidence>
<organism evidence="2">
    <name type="scientific">Cladocopium goreaui</name>
    <dbReference type="NCBI Taxonomy" id="2562237"/>
    <lineage>
        <taxon>Eukaryota</taxon>
        <taxon>Sar</taxon>
        <taxon>Alveolata</taxon>
        <taxon>Dinophyceae</taxon>
        <taxon>Suessiales</taxon>
        <taxon>Symbiodiniaceae</taxon>
        <taxon>Cladocopium</taxon>
    </lineage>
</organism>
<feature type="transmembrane region" description="Helical" evidence="1">
    <location>
        <begin position="75"/>
        <end position="93"/>
    </location>
</feature>
<feature type="transmembrane region" description="Helical" evidence="1">
    <location>
        <begin position="99"/>
        <end position="119"/>
    </location>
</feature>
<name>A0A9P1GTR7_9DINO</name>
<evidence type="ECO:0000313" key="4">
    <source>
        <dbReference type="Proteomes" id="UP001152797"/>
    </source>
</evidence>
<protein>
    <submittedName>
        <fullName evidence="3">Transmembrane protein</fullName>
    </submittedName>
</protein>
<dbReference type="Proteomes" id="UP001152797">
    <property type="component" value="Unassembled WGS sequence"/>
</dbReference>
<comment type="caution">
    <text evidence="2">The sequence shown here is derived from an EMBL/GenBank/DDBJ whole genome shotgun (WGS) entry which is preliminary data.</text>
</comment>
<dbReference type="EMBL" id="CAMXCT010006825">
    <property type="protein sequence ID" value="CAI4020668.1"/>
    <property type="molecule type" value="Genomic_DNA"/>
</dbReference>
<evidence type="ECO:0000256" key="1">
    <source>
        <dbReference type="SAM" id="Phobius"/>
    </source>
</evidence>
<reference evidence="2" key="1">
    <citation type="submission" date="2022-10" db="EMBL/GenBank/DDBJ databases">
        <authorList>
            <person name="Chen Y."/>
            <person name="Dougan E. K."/>
            <person name="Chan C."/>
            <person name="Rhodes N."/>
            <person name="Thang M."/>
        </authorList>
    </citation>
    <scope>NUCLEOTIDE SEQUENCE</scope>
</reference>
<keyword evidence="1" id="KW-0472">Membrane</keyword>
<keyword evidence="1" id="KW-1133">Transmembrane helix</keyword>
<keyword evidence="1 3" id="KW-0812">Transmembrane</keyword>
<dbReference type="EMBL" id="CAMXCT030006825">
    <property type="protein sequence ID" value="CAL4807980.1"/>
    <property type="molecule type" value="Genomic_DNA"/>
</dbReference>
<feature type="non-terminal residue" evidence="2">
    <location>
        <position position="401"/>
    </location>
</feature>
<dbReference type="EMBL" id="CAMXCT020006825">
    <property type="protein sequence ID" value="CAL1174043.1"/>
    <property type="molecule type" value="Genomic_DNA"/>
</dbReference>
<dbReference type="AlphaFoldDB" id="A0A9P1GTR7"/>
<proteinExistence type="predicted"/>
<evidence type="ECO:0000313" key="2">
    <source>
        <dbReference type="EMBL" id="CAI4020668.1"/>
    </source>
</evidence>
<sequence length="401" mass="44756">MDLGVAAMVIAIPSLSALHLRLNEVDLRRSSYSFLRRCLTAAKTEMSPEMSLRCARVEKELQKMRVAFFHERGRFAVHFTFLLMLAMAVNFVYDPSLRAFSSVLFWTLLYSYFAIFHSLNMIEAPAGWQVSCFYVLFLHLFLVSNHWYWSALDLTESKLDVSALIPSERFHAVSLTLICCTMFDSKLTVPWCCFHAALQFCKSWQRFGLAQCLSSSVLCQEISVQFLTIMPIIAIEKLVRLKIEAVLETQDESSLVSGFRHVLRGVCDGDILLNSSYKILEDGSSLDRLLGHPKGTATGTSLVNLFTVDDCKRFVQFIATSANNAPSMPRGFRVTMKGRQGPVAMDLFHVPIRGQGFKGCNHLLAIKQDADQVIPDAPLEARGVPGAPSCLTPGDEMCGEG</sequence>
<feature type="transmembrane region" description="Helical" evidence="1">
    <location>
        <begin position="131"/>
        <end position="149"/>
    </location>
</feature>
<accession>A0A9P1GTR7</accession>
<keyword evidence="4" id="KW-1185">Reference proteome</keyword>